<accession>A0A426Y499</accession>
<evidence type="ECO:0000313" key="3">
    <source>
        <dbReference type="Proteomes" id="UP000287651"/>
    </source>
</evidence>
<protein>
    <submittedName>
        <fullName evidence="2">Uncharacterized protein</fullName>
    </submittedName>
</protein>
<organism evidence="2 3">
    <name type="scientific">Ensete ventricosum</name>
    <name type="common">Abyssinian banana</name>
    <name type="synonym">Musa ensete</name>
    <dbReference type="NCBI Taxonomy" id="4639"/>
    <lineage>
        <taxon>Eukaryota</taxon>
        <taxon>Viridiplantae</taxon>
        <taxon>Streptophyta</taxon>
        <taxon>Embryophyta</taxon>
        <taxon>Tracheophyta</taxon>
        <taxon>Spermatophyta</taxon>
        <taxon>Magnoliopsida</taxon>
        <taxon>Liliopsida</taxon>
        <taxon>Zingiberales</taxon>
        <taxon>Musaceae</taxon>
        <taxon>Ensete</taxon>
    </lineage>
</organism>
<feature type="compositionally biased region" description="Basic and acidic residues" evidence="1">
    <location>
        <begin position="43"/>
        <end position="61"/>
    </location>
</feature>
<feature type="region of interest" description="Disordered" evidence="1">
    <location>
        <begin position="29"/>
        <end position="84"/>
    </location>
</feature>
<sequence>MEPCVTHIDVKSQIMLSRHAAFMRVLASNARHSDDLLPPDVGVGEKDRENNTRVRVHDWLEAKPQTKSSIAPSASRWGPPGDQK</sequence>
<name>A0A426Y499_ENSVE</name>
<proteinExistence type="predicted"/>
<evidence type="ECO:0000256" key="1">
    <source>
        <dbReference type="SAM" id="MobiDB-lite"/>
    </source>
</evidence>
<evidence type="ECO:0000313" key="2">
    <source>
        <dbReference type="EMBL" id="RRT46607.1"/>
    </source>
</evidence>
<comment type="caution">
    <text evidence="2">The sequence shown here is derived from an EMBL/GenBank/DDBJ whole genome shotgun (WGS) entry which is preliminary data.</text>
</comment>
<gene>
    <name evidence="2" type="ORF">B296_00043309</name>
</gene>
<dbReference type="Proteomes" id="UP000287651">
    <property type="component" value="Unassembled WGS sequence"/>
</dbReference>
<dbReference type="EMBL" id="AMZH03015073">
    <property type="protein sequence ID" value="RRT46607.1"/>
    <property type="molecule type" value="Genomic_DNA"/>
</dbReference>
<dbReference type="AlphaFoldDB" id="A0A426Y499"/>
<reference evidence="2 3" key="1">
    <citation type="journal article" date="2014" name="Agronomy (Basel)">
        <title>A Draft Genome Sequence for Ensete ventricosum, the Drought-Tolerant Tree Against Hunger.</title>
        <authorList>
            <person name="Harrison J."/>
            <person name="Moore K.A."/>
            <person name="Paszkiewicz K."/>
            <person name="Jones T."/>
            <person name="Grant M."/>
            <person name="Ambacheew D."/>
            <person name="Muzemil S."/>
            <person name="Studholme D.J."/>
        </authorList>
    </citation>
    <scope>NUCLEOTIDE SEQUENCE [LARGE SCALE GENOMIC DNA]</scope>
</reference>